<dbReference type="PANTHER" id="PTHR11040:SF44">
    <property type="entry name" value="PROTEIN ZNTC-RELATED"/>
    <property type="match status" value="1"/>
</dbReference>
<proteinExistence type="predicted"/>
<gene>
    <name evidence="7" type="ordered locus">PSMK_21450</name>
</gene>
<dbReference type="GO" id="GO:0016020">
    <property type="term" value="C:membrane"/>
    <property type="evidence" value="ECO:0007669"/>
    <property type="project" value="UniProtKB-SubCell"/>
</dbReference>
<feature type="transmembrane region" description="Helical" evidence="6">
    <location>
        <begin position="68"/>
        <end position="88"/>
    </location>
</feature>
<dbReference type="RefSeq" id="WP_014437522.1">
    <property type="nucleotide sequence ID" value="NC_017080.1"/>
</dbReference>
<dbReference type="Pfam" id="PF02535">
    <property type="entry name" value="Zip"/>
    <property type="match status" value="1"/>
</dbReference>
<dbReference type="KEGG" id="phm:PSMK_21450"/>
<dbReference type="Proteomes" id="UP000007881">
    <property type="component" value="Chromosome"/>
</dbReference>
<keyword evidence="8" id="KW-1185">Reference proteome</keyword>
<dbReference type="HOGENOM" id="CLU_015114_4_0_0"/>
<evidence type="ECO:0000313" key="8">
    <source>
        <dbReference type="Proteomes" id="UP000007881"/>
    </source>
</evidence>
<evidence type="ECO:0000313" key="7">
    <source>
        <dbReference type="EMBL" id="BAM04304.1"/>
    </source>
</evidence>
<evidence type="ECO:0000256" key="4">
    <source>
        <dbReference type="ARBA" id="ARBA00023136"/>
    </source>
</evidence>
<reference evidence="7 8" key="1">
    <citation type="submission" date="2012-02" db="EMBL/GenBank/DDBJ databases">
        <title>Complete genome sequence of Phycisphaera mikurensis NBRC 102666.</title>
        <authorList>
            <person name="Ankai A."/>
            <person name="Hosoyama A."/>
            <person name="Terui Y."/>
            <person name="Sekine M."/>
            <person name="Fukai R."/>
            <person name="Kato Y."/>
            <person name="Nakamura S."/>
            <person name="Yamada-Narita S."/>
            <person name="Kawakoshi A."/>
            <person name="Fukunaga Y."/>
            <person name="Yamazaki S."/>
            <person name="Fujita N."/>
        </authorList>
    </citation>
    <scope>NUCLEOTIDE SEQUENCE [LARGE SCALE GENOMIC DNA]</scope>
    <source>
        <strain evidence="8">NBRC 102666 / KCTC 22515 / FYK2301M01</strain>
    </source>
</reference>
<dbReference type="GO" id="GO:0005385">
    <property type="term" value="F:zinc ion transmembrane transporter activity"/>
    <property type="evidence" value="ECO:0007669"/>
    <property type="project" value="TreeGrafter"/>
</dbReference>
<feature type="compositionally biased region" description="Low complexity" evidence="5">
    <location>
        <begin position="347"/>
        <end position="356"/>
    </location>
</feature>
<dbReference type="EMBL" id="AP012338">
    <property type="protein sequence ID" value="BAM04304.1"/>
    <property type="molecule type" value="Genomic_DNA"/>
</dbReference>
<feature type="transmembrane region" description="Helical" evidence="6">
    <location>
        <begin position="37"/>
        <end position="56"/>
    </location>
</feature>
<evidence type="ECO:0000256" key="5">
    <source>
        <dbReference type="SAM" id="MobiDB-lite"/>
    </source>
</evidence>
<dbReference type="InterPro" id="IPR003689">
    <property type="entry name" value="ZIP"/>
</dbReference>
<sequence length="356" mass="36888">MSPTTLILLYCLAILGASLLGGLLPLFLRLGHTGTQVMMSAVAGFMLGVAVLHMLGHALPEASSTQAALLWLLGGFLMMFFTERFFAWHHHDLPGGHMHAAGETGHGHEHDERAAPVAAPAKGRMHWAGALVGMSIHSLVSGIALAAAVAAGTLGDPGGGEAGGLAGLAVLLAILGHKPLDALTVVGLAHASGIRLRRAHLLNAGFALVEPLGVLAAWWGLTAFFHSHPGVTPAALAFSAGTFLCIALSDLLPEVQFHKHDRLKLSFALLLGLSAAWGIGLLEGDHHHHGHAGHGAAANHADHPHEDGHAHRDGHAHHDGHGEHDHHGDHAHRGEAQRGSGDHAGHAHGPAPRAGE</sequence>
<keyword evidence="3 6" id="KW-1133">Transmembrane helix</keyword>
<evidence type="ECO:0000256" key="6">
    <source>
        <dbReference type="SAM" id="Phobius"/>
    </source>
</evidence>
<keyword evidence="4 6" id="KW-0472">Membrane</keyword>
<keyword evidence="2 6" id="KW-0812">Transmembrane</keyword>
<dbReference type="OrthoDB" id="5739025at2"/>
<comment type="subcellular location">
    <subcellularLocation>
        <location evidence="1">Membrane</location>
        <topology evidence="1">Multi-pass membrane protein</topology>
    </subcellularLocation>
</comment>
<feature type="transmembrane region" description="Helical" evidence="6">
    <location>
        <begin position="233"/>
        <end position="253"/>
    </location>
</feature>
<evidence type="ECO:0000256" key="1">
    <source>
        <dbReference type="ARBA" id="ARBA00004141"/>
    </source>
</evidence>
<feature type="transmembrane region" description="Helical" evidence="6">
    <location>
        <begin position="165"/>
        <end position="189"/>
    </location>
</feature>
<organism evidence="7 8">
    <name type="scientific">Phycisphaera mikurensis (strain NBRC 102666 / KCTC 22515 / FYK2301M01)</name>
    <dbReference type="NCBI Taxonomy" id="1142394"/>
    <lineage>
        <taxon>Bacteria</taxon>
        <taxon>Pseudomonadati</taxon>
        <taxon>Planctomycetota</taxon>
        <taxon>Phycisphaerae</taxon>
        <taxon>Phycisphaerales</taxon>
        <taxon>Phycisphaeraceae</taxon>
        <taxon>Phycisphaera</taxon>
    </lineage>
</organism>
<feature type="transmembrane region" description="Helical" evidence="6">
    <location>
        <begin position="201"/>
        <end position="221"/>
    </location>
</feature>
<feature type="compositionally biased region" description="Basic and acidic residues" evidence="5">
    <location>
        <begin position="300"/>
        <end position="345"/>
    </location>
</feature>
<dbReference type="STRING" id="1142394.PSMK_21450"/>
<dbReference type="PANTHER" id="PTHR11040">
    <property type="entry name" value="ZINC/IRON TRANSPORTER"/>
    <property type="match status" value="1"/>
</dbReference>
<protein>
    <submittedName>
        <fullName evidence="7">Putative transporter</fullName>
    </submittedName>
</protein>
<dbReference type="AlphaFoldDB" id="I0IGB6"/>
<feature type="transmembrane region" description="Helical" evidence="6">
    <location>
        <begin position="130"/>
        <end position="153"/>
    </location>
</feature>
<evidence type="ECO:0000256" key="2">
    <source>
        <dbReference type="ARBA" id="ARBA00022692"/>
    </source>
</evidence>
<dbReference type="eggNOG" id="COG0428">
    <property type="taxonomic scope" value="Bacteria"/>
</dbReference>
<evidence type="ECO:0000256" key="3">
    <source>
        <dbReference type="ARBA" id="ARBA00022989"/>
    </source>
</evidence>
<accession>I0IGB6</accession>
<feature type="region of interest" description="Disordered" evidence="5">
    <location>
        <begin position="290"/>
        <end position="356"/>
    </location>
</feature>
<feature type="transmembrane region" description="Helical" evidence="6">
    <location>
        <begin position="265"/>
        <end position="282"/>
    </location>
</feature>
<name>I0IGB6_PHYMF</name>
<feature type="transmembrane region" description="Helical" evidence="6">
    <location>
        <begin position="6"/>
        <end position="28"/>
    </location>
</feature>